<keyword evidence="14" id="KW-0812">Transmembrane</keyword>
<comment type="subunit">
    <text evidence="13">Interacts (via loop 2 of the three-fingered Ly-6 domain) with Sh/shaker; this interaction may stabilize both components of the complex and may be required for targeting or retention of Sh/shaker to neural cell projections. Interacts (via loop 2 of the three-fingered Ly-6 domain) with nAChRalpha3 and potentially other nicotinic acetylcholine receptors; this interaction is required for antagonism of nicotinic acetylcholine receptors.</text>
</comment>
<comment type="function">
    <text evidence="12">Bifunctional regulator of neuronal activity in the mushroom body, and possibly other regions of the brain, that acts as a signaling molecule required for homeostatic regulation of sleep under normal conditions and after sleep deprivation. Reduces neuronal excitability by enhancing Sh/shaker K(+) channel activity; possibly by stabilizing Sh/shaker to increase protein levels, accelerating its activation kinetics, slowing C-type inactivation and enhancing recovery from inactivation. Specifically affects the A-type K(+) current. Antagonizes nicotinic acetylcholine receptors (nAChRs) to reduce synaptic transmission, possibly by preventing their localization to the cell surface. Required for regulation of neuromuscular excitability and plasticity at neuromuscular junctions.</text>
</comment>
<dbReference type="AlphaFoldDB" id="A0A8B6D707"/>
<organism evidence="16 17">
    <name type="scientific">Mytilus galloprovincialis</name>
    <name type="common">Mediterranean mussel</name>
    <dbReference type="NCBI Taxonomy" id="29158"/>
    <lineage>
        <taxon>Eukaryota</taxon>
        <taxon>Metazoa</taxon>
        <taxon>Spiralia</taxon>
        <taxon>Lophotrochozoa</taxon>
        <taxon>Mollusca</taxon>
        <taxon>Bivalvia</taxon>
        <taxon>Autobranchia</taxon>
        <taxon>Pteriomorphia</taxon>
        <taxon>Mytilida</taxon>
        <taxon>Mytiloidea</taxon>
        <taxon>Mytilidae</taxon>
        <taxon>Mytilinae</taxon>
        <taxon>Mytilus</taxon>
    </lineage>
</organism>
<dbReference type="Pfam" id="PF17064">
    <property type="entry name" value="QVR"/>
    <property type="match status" value="1"/>
</dbReference>
<evidence type="ECO:0000256" key="15">
    <source>
        <dbReference type="SAM" id="SignalP"/>
    </source>
</evidence>
<evidence type="ECO:0000256" key="2">
    <source>
        <dbReference type="ARBA" id="ARBA00010522"/>
    </source>
</evidence>
<keyword evidence="5" id="KW-0090">Biological rhythms</keyword>
<evidence type="ECO:0000256" key="14">
    <source>
        <dbReference type="SAM" id="Phobius"/>
    </source>
</evidence>
<evidence type="ECO:0000256" key="13">
    <source>
        <dbReference type="ARBA" id="ARBA00046769"/>
    </source>
</evidence>
<dbReference type="GO" id="GO:0032222">
    <property type="term" value="P:regulation of synaptic transmission, cholinergic"/>
    <property type="evidence" value="ECO:0007669"/>
    <property type="project" value="InterPro"/>
</dbReference>
<comment type="caution">
    <text evidence="16">The sequence shown here is derived from an EMBL/GenBank/DDBJ whole genome shotgun (WGS) entry which is preliminary data.</text>
</comment>
<evidence type="ECO:0000313" key="16">
    <source>
        <dbReference type="EMBL" id="VDI16036.1"/>
    </source>
</evidence>
<dbReference type="PANTHER" id="PTHR33562:SF31">
    <property type="entry name" value="PROTEIN QUIVER"/>
    <property type="match status" value="1"/>
</dbReference>
<keyword evidence="14" id="KW-0472">Membrane</keyword>
<evidence type="ECO:0000313" key="17">
    <source>
        <dbReference type="Proteomes" id="UP000596742"/>
    </source>
</evidence>
<evidence type="ECO:0000256" key="5">
    <source>
        <dbReference type="ARBA" id="ARBA00023108"/>
    </source>
</evidence>
<evidence type="ECO:0000256" key="7">
    <source>
        <dbReference type="ARBA" id="ARBA00023180"/>
    </source>
</evidence>
<dbReference type="Proteomes" id="UP000596742">
    <property type="component" value="Unassembled WGS sequence"/>
</dbReference>
<evidence type="ECO:0000256" key="1">
    <source>
        <dbReference type="ARBA" id="ARBA00004471"/>
    </source>
</evidence>
<keyword evidence="3" id="KW-1003">Cell membrane</keyword>
<keyword evidence="6" id="KW-1015">Disulfide bond</keyword>
<proteinExistence type="inferred from homology"/>
<evidence type="ECO:0000256" key="11">
    <source>
        <dbReference type="ARBA" id="ARBA00044561"/>
    </source>
</evidence>
<dbReference type="GO" id="GO:0048511">
    <property type="term" value="P:rhythmic process"/>
    <property type="evidence" value="ECO:0007669"/>
    <property type="project" value="UniProtKB-KW"/>
</dbReference>
<dbReference type="InterPro" id="IPR031424">
    <property type="entry name" value="QVR-like"/>
</dbReference>
<dbReference type="GO" id="GO:0045121">
    <property type="term" value="C:membrane raft"/>
    <property type="evidence" value="ECO:0007669"/>
    <property type="project" value="UniProtKB-SubCell"/>
</dbReference>
<keyword evidence="4 15" id="KW-0732">Signal</keyword>
<feature type="transmembrane region" description="Helical" evidence="14">
    <location>
        <begin position="138"/>
        <end position="156"/>
    </location>
</feature>
<evidence type="ECO:0000256" key="9">
    <source>
        <dbReference type="ARBA" id="ARBA00044499"/>
    </source>
</evidence>
<protein>
    <recommendedName>
        <fullName evidence="10">UPAR/Ly6 domain-containing protein qvr</fullName>
    </recommendedName>
    <alternativeName>
        <fullName evidence="11">Protein quiver</fullName>
    </alternativeName>
    <alternativeName>
        <fullName evidence="8">Protein sleepless</fullName>
    </alternativeName>
</protein>
<dbReference type="EMBL" id="UYJE01003040">
    <property type="protein sequence ID" value="VDI16036.1"/>
    <property type="molecule type" value="Genomic_DNA"/>
</dbReference>
<keyword evidence="7" id="KW-0325">Glycoprotein</keyword>
<evidence type="ECO:0000256" key="6">
    <source>
        <dbReference type="ARBA" id="ARBA00023157"/>
    </source>
</evidence>
<feature type="signal peptide" evidence="15">
    <location>
        <begin position="1"/>
        <end position="26"/>
    </location>
</feature>
<comment type="similarity">
    <text evidence="2">Belongs to the quiver family.</text>
</comment>
<dbReference type="GO" id="GO:0030431">
    <property type="term" value="P:sleep"/>
    <property type="evidence" value="ECO:0007669"/>
    <property type="project" value="InterPro"/>
</dbReference>
<feature type="chain" id="PRO_5032881461" description="UPAR/Ly6 domain-containing protein qvr" evidence="15">
    <location>
        <begin position="27"/>
        <end position="157"/>
    </location>
</feature>
<accession>A0A8B6D707</accession>
<dbReference type="PANTHER" id="PTHR33562">
    <property type="entry name" value="ATILLA, ISOFORM B-RELATED-RELATED"/>
    <property type="match status" value="1"/>
</dbReference>
<dbReference type="OrthoDB" id="9991292at2759"/>
<evidence type="ECO:0000256" key="8">
    <source>
        <dbReference type="ARBA" id="ARBA00031037"/>
    </source>
</evidence>
<dbReference type="GO" id="GO:0005886">
    <property type="term" value="C:plasma membrane"/>
    <property type="evidence" value="ECO:0007669"/>
    <property type="project" value="UniProtKB-SubCell"/>
</dbReference>
<dbReference type="InterPro" id="IPR050975">
    <property type="entry name" value="Sleep_regulator"/>
</dbReference>
<evidence type="ECO:0000256" key="10">
    <source>
        <dbReference type="ARBA" id="ARBA00044524"/>
    </source>
</evidence>
<evidence type="ECO:0000256" key="3">
    <source>
        <dbReference type="ARBA" id="ARBA00022475"/>
    </source>
</evidence>
<comment type="subcellular location">
    <subcellularLocation>
        <location evidence="1">Cell membrane</location>
        <topology evidence="1">Lipid-anchor</topology>
        <topology evidence="1">GPI-anchor</topology>
        <orientation evidence="1">Extracellular side</orientation>
    </subcellularLocation>
    <subcellularLocation>
        <location evidence="9">Membrane raft</location>
        <topology evidence="9">Lipid-anchor</topology>
        <topology evidence="9">GPI-anchor</topology>
        <orientation evidence="9">Extracellular side</orientation>
    </subcellularLocation>
</comment>
<dbReference type="CDD" id="cd23595">
    <property type="entry name" value="TFP_LU_ECD_Qvr"/>
    <property type="match status" value="1"/>
</dbReference>
<name>A0A8B6D707_MYTGA</name>
<evidence type="ECO:0000256" key="12">
    <source>
        <dbReference type="ARBA" id="ARBA00045788"/>
    </source>
</evidence>
<keyword evidence="14" id="KW-1133">Transmembrane helix</keyword>
<gene>
    <name evidence="16" type="ORF">MGAL_10B007784</name>
</gene>
<keyword evidence="17" id="KW-1185">Reference proteome</keyword>
<reference evidence="16" key="1">
    <citation type="submission" date="2018-11" db="EMBL/GenBank/DDBJ databases">
        <authorList>
            <person name="Alioto T."/>
            <person name="Alioto T."/>
        </authorList>
    </citation>
    <scope>NUCLEOTIDE SEQUENCE</scope>
</reference>
<sequence length="157" mass="17826">MVYTMEITKLLCQLLILFLMVCFVLTSDGIETIDVGRYADPVKCYDCLSYSHSSNNYCGDPFNGSHPSVNHTLCRGQCVKWVRSPVPGVYRYQRTCSDNLRILMTIHLVCMEESRPGTGRICFCEKNDCNAANSIRKGNVLFISTFTLLWIIVSYVL</sequence>
<evidence type="ECO:0000256" key="4">
    <source>
        <dbReference type="ARBA" id="ARBA00022729"/>
    </source>
</evidence>